<organism evidence="1 2">
    <name type="scientific">Guyanagaster necrorhizus</name>
    <dbReference type="NCBI Taxonomy" id="856835"/>
    <lineage>
        <taxon>Eukaryota</taxon>
        <taxon>Fungi</taxon>
        <taxon>Dikarya</taxon>
        <taxon>Basidiomycota</taxon>
        <taxon>Agaricomycotina</taxon>
        <taxon>Agaricomycetes</taxon>
        <taxon>Agaricomycetidae</taxon>
        <taxon>Agaricales</taxon>
        <taxon>Marasmiineae</taxon>
        <taxon>Physalacriaceae</taxon>
        <taxon>Guyanagaster</taxon>
    </lineage>
</organism>
<keyword evidence="2" id="KW-1185">Reference proteome</keyword>
<accession>A0A9P7VQN6</accession>
<dbReference type="RefSeq" id="XP_043038175.1">
    <property type="nucleotide sequence ID" value="XM_043180104.1"/>
</dbReference>
<dbReference type="Proteomes" id="UP000812287">
    <property type="component" value="Unassembled WGS sequence"/>
</dbReference>
<dbReference type="GeneID" id="66102400"/>
<dbReference type="AlphaFoldDB" id="A0A9P7VQN6"/>
<protein>
    <submittedName>
        <fullName evidence="1">Uncharacterized protein</fullName>
    </submittedName>
</protein>
<evidence type="ECO:0000313" key="2">
    <source>
        <dbReference type="Proteomes" id="UP000812287"/>
    </source>
</evidence>
<comment type="caution">
    <text evidence="1">The sequence shown here is derived from an EMBL/GenBank/DDBJ whole genome shotgun (WGS) entry which is preliminary data.</text>
</comment>
<sequence length="204" mass="22178">MEGRWNVLDDQKQGLADRITSTAKAMRISGTEMIKLASKRESGDKNQRDDNLQPSPKSTVLDIIMDVFSTMTSIPPGPWSSDSASPDDGGGGQAISDGFHNLELTSTETNYRLVYDGPLSCSFRGLRWQLPMLLLRLPTLVCSSTALLITCNALPLASGCLAPASGAQKSSRLSLTSPMLFQTRHWRPSKVRKGVGHETGIERT</sequence>
<name>A0A9P7VQN6_9AGAR</name>
<evidence type="ECO:0000313" key="1">
    <source>
        <dbReference type="EMBL" id="KAG7444675.1"/>
    </source>
</evidence>
<gene>
    <name evidence="1" type="ORF">BT62DRAFT_219711</name>
</gene>
<proteinExistence type="predicted"/>
<dbReference type="EMBL" id="MU250539">
    <property type="protein sequence ID" value="KAG7444675.1"/>
    <property type="molecule type" value="Genomic_DNA"/>
</dbReference>
<reference evidence="1" key="1">
    <citation type="submission" date="2020-11" db="EMBL/GenBank/DDBJ databases">
        <title>Adaptations for nitrogen fixation in a non-lichenized fungal sporocarp promotes dispersal by wood-feeding termites.</title>
        <authorList>
            <consortium name="DOE Joint Genome Institute"/>
            <person name="Koch R.A."/>
            <person name="Yoon G."/>
            <person name="Arayal U."/>
            <person name="Lail K."/>
            <person name="Amirebrahimi M."/>
            <person name="Labutti K."/>
            <person name="Lipzen A."/>
            <person name="Riley R."/>
            <person name="Barry K."/>
            <person name="Henrissat B."/>
            <person name="Grigoriev I.V."/>
            <person name="Herr J.R."/>
            <person name="Aime M.C."/>
        </authorList>
    </citation>
    <scope>NUCLEOTIDE SEQUENCE</scope>
    <source>
        <strain evidence="1">MCA 3950</strain>
    </source>
</reference>